<dbReference type="InterPro" id="IPR027417">
    <property type="entry name" value="P-loop_NTPase"/>
</dbReference>
<comment type="domain">
    <text evidence="9">The Q motif is unique to and characteristic of the DEAD box family of RNA helicases and controls ATP binding and hydrolysis.</text>
</comment>
<evidence type="ECO:0000259" key="11">
    <source>
        <dbReference type="PROSITE" id="PS51192"/>
    </source>
</evidence>
<evidence type="ECO:0000259" key="12">
    <source>
        <dbReference type="PROSITE" id="PS51194"/>
    </source>
</evidence>
<evidence type="ECO:0000256" key="4">
    <source>
        <dbReference type="ARBA" id="ARBA00022840"/>
    </source>
</evidence>
<dbReference type="AlphaFoldDB" id="D8M7G9"/>
<evidence type="ECO:0000313" key="13">
    <source>
        <dbReference type="EMBL" id="CBK24008.2"/>
    </source>
</evidence>
<accession>D8M7G9</accession>
<dbReference type="SMART" id="SM00487">
    <property type="entry name" value="DEXDc"/>
    <property type="match status" value="1"/>
</dbReference>
<dbReference type="OMA" id="EETHMVE"/>
<comment type="catalytic activity">
    <reaction evidence="7 9">
        <text>ATP + H2O = ADP + phosphate + H(+)</text>
        <dbReference type="Rhea" id="RHEA:13065"/>
        <dbReference type="ChEBI" id="CHEBI:15377"/>
        <dbReference type="ChEBI" id="CHEBI:15378"/>
        <dbReference type="ChEBI" id="CHEBI:30616"/>
        <dbReference type="ChEBI" id="CHEBI:43474"/>
        <dbReference type="ChEBI" id="CHEBI:456216"/>
        <dbReference type="EC" id="3.6.4.13"/>
    </reaction>
</comment>
<organism evidence="13">
    <name type="scientific">Blastocystis hominis</name>
    <dbReference type="NCBI Taxonomy" id="12968"/>
    <lineage>
        <taxon>Eukaryota</taxon>
        <taxon>Sar</taxon>
        <taxon>Stramenopiles</taxon>
        <taxon>Bigyra</taxon>
        <taxon>Opalozoa</taxon>
        <taxon>Opalinata</taxon>
        <taxon>Blastocystidae</taxon>
        <taxon>Blastocystis</taxon>
    </lineage>
</organism>
<evidence type="ECO:0000256" key="6">
    <source>
        <dbReference type="ARBA" id="ARBA00024357"/>
    </source>
</evidence>
<dbReference type="GeneID" id="24920865"/>
<dbReference type="GO" id="GO:0016887">
    <property type="term" value="F:ATP hydrolysis activity"/>
    <property type="evidence" value="ECO:0007669"/>
    <property type="project" value="RHEA"/>
</dbReference>
<dbReference type="GO" id="GO:0003724">
    <property type="term" value="F:RNA helicase activity"/>
    <property type="evidence" value="ECO:0007669"/>
    <property type="project" value="UniProtKB-EC"/>
</dbReference>
<protein>
    <recommendedName>
        <fullName evidence="9">ATP-dependent RNA helicase</fullName>
        <ecNumber evidence="9">3.6.4.13</ecNumber>
    </recommendedName>
</protein>
<dbReference type="CDD" id="cd17942">
    <property type="entry name" value="DEADc_DDX18"/>
    <property type="match status" value="1"/>
</dbReference>
<evidence type="ECO:0000256" key="7">
    <source>
        <dbReference type="ARBA" id="ARBA00047984"/>
    </source>
</evidence>
<evidence type="ECO:0000256" key="3">
    <source>
        <dbReference type="ARBA" id="ARBA00022806"/>
    </source>
</evidence>
<feature type="compositionally biased region" description="Basic and acidic residues" evidence="10">
    <location>
        <begin position="448"/>
        <end position="457"/>
    </location>
</feature>
<dbReference type="GO" id="GO:0003723">
    <property type="term" value="F:RNA binding"/>
    <property type="evidence" value="ECO:0007669"/>
    <property type="project" value="UniProtKB-UniRule"/>
</dbReference>
<comment type="function">
    <text evidence="9">RNA helicase.</text>
</comment>
<dbReference type="InterPro" id="IPR000629">
    <property type="entry name" value="RNA-helicase_DEAD-box_CS"/>
</dbReference>
<comment type="similarity">
    <text evidence="6">Belongs to the DEAD box helicase family. DDX18/HAS1 subfamily.</text>
</comment>
<evidence type="ECO:0000256" key="1">
    <source>
        <dbReference type="ARBA" id="ARBA00022741"/>
    </source>
</evidence>
<feature type="domain" description="Helicase C-terminal" evidence="12">
    <location>
        <begin position="198"/>
        <end position="369"/>
    </location>
</feature>
<keyword evidence="3 8" id="KW-0347">Helicase</keyword>
<keyword evidence="1 8" id="KW-0547">Nucleotide-binding</keyword>
<keyword evidence="5 9" id="KW-0694">RNA-binding</keyword>
<feature type="region of interest" description="Disordered" evidence="10">
    <location>
        <begin position="428"/>
        <end position="457"/>
    </location>
</feature>
<keyword evidence="14" id="KW-1185">Reference proteome</keyword>
<dbReference type="OrthoDB" id="10259640at2759"/>
<dbReference type="Pfam" id="PF13959">
    <property type="entry name" value="CTE_SPB4"/>
    <property type="match status" value="1"/>
</dbReference>
<dbReference type="Proteomes" id="UP000008312">
    <property type="component" value="Unassembled WGS sequence"/>
</dbReference>
<dbReference type="SMART" id="SM01178">
    <property type="entry name" value="DUF4217"/>
    <property type="match status" value="1"/>
</dbReference>
<proteinExistence type="inferred from homology"/>
<dbReference type="PROSITE" id="PS51194">
    <property type="entry name" value="HELICASE_CTER"/>
    <property type="match status" value="1"/>
</dbReference>
<dbReference type="InterPro" id="IPR044773">
    <property type="entry name" value="DDX18/Has1_DEADc"/>
</dbReference>
<reference evidence="13" key="1">
    <citation type="submission" date="2010-02" db="EMBL/GenBank/DDBJ databases">
        <title>Sequencing and annotation of the Blastocystis hominis genome.</title>
        <authorList>
            <person name="Wincker P."/>
        </authorList>
    </citation>
    <scope>NUCLEOTIDE SEQUENCE</scope>
    <source>
        <strain evidence="13">Singapore isolate B</strain>
    </source>
</reference>
<dbReference type="InParanoid" id="D8M7G9"/>
<keyword evidence="2 8" id="KW-0378">Hydrolase</keyword>
<dbReference type="InterPro" id="IPR025313">
    <property type="entry name" value="SPB4-like_CTE"/>
</dbReference>
<gene>
    <name evidence="13" type="ORF">GSBLH_T00003803001</name>
</gene>
<dbReference type="InterPro" id="IPR001650">
    <property type="entry name" value="Helicase_C-like"/>
</dbReference>
<feature type="domain" description="Helicase ATP-binding" evidence="11">
    <location>
        <begin position="9"/>
        <end position="184"/>
    </location>
</feature>
<dbReference type="FunCoup" id="D8M7G9">
    <property type="interactions" value="539"/>
</dbReference>
<evidence type="ECO:0000256" key="8">
    <source>
        <dbReference type="RuleBase" id="RU000492"/>
    </source>
</evidence>
<dbReference type="Pfam" id="PF00271">
    <property type="entry name" value="Helicase_C"/>
    <property type="match status" value="1"/>
</dbReference>
<dbReference type="SUPFAM" id="SSF52540">
    <property type="entry name" value="P-loop containing nucleoside triphosphate hydrolases"/>
    <property type="match status" value="1"/>
</dbReference>
<dbReference type="RefSeq" id="XP_012898056.1">
    <property type="nucleotide sequence ID" value="XM_013042602.1"/>
</dbReference>
<dbReference type="EC" id="3.6.4.13" evidence="9"/>
<dbReference type="Gene3D" id="3.40.50.300">
    <property type="entry name" value="P-loop containing nucleotide triphosphate hydrolases"/>
    <property type="match status" value="2"/>
</dbReference>
<dbReference type="InterPro" id="IPR011545">
    <property type="entry name" value="DEAD/DEAH_box_helicase_dom"/>
</dbReference>
<dbReference type="GO" id="GO:0005524">
    <property type="term" value="F:ATP binding"/>
    <property type="evidence" value="ECO:0007669"/>
    <property type="project" value="UniProtKB-UniRule"/>
</dbReference>
<name>D8M7G9_BLAHO</name>
<dbReference type="SMART" id="SM00490">
    <property type="entry name" value="HELICc"/>
    <property type="match status" value="1"/>
</dbReference>
<dbReference type="CDD" id="cd18787">
    <property type="entry name" value="SF2_C_DEAD"/>
    <property type="match status" value="1"/>
</dbReference>
<dbReference type="PROSITE" id="PS00039">
    <property type="entry name" value="DEAD_ATP_HELICASE"/>
    <property type="match status" value="1"/>
</dbReference>
<evidence type="ECO:0000256" key="5">
    <source>
        <dbReference type="ARBA" id="ARBA00022884"/>
    </source>
</evidence>
<dbReference type="PANTHER" id="PTHR24031">
    <property type="entry name" value="RNA HELICASE"/>
    <property type="match status" value="1"/>
</dbReference>
<dbReference type="EMBL" id="FN668672">
    <property type="protein sequence ID" value="CBK24008.2"/>
    <property type="molecule type" value="Genomic_DNA"/>
</dbReference>
<evidence type="ECO:0000256" key="2">
    <source>
        <dbReference type="ARBA" id="ARBA00022801"/>
    </source>
</evidence>
<keyword evidence="4 8" id="KW-0067">ATP-binding</keyword>
<dbReference type="Pfam" id="PF00270">
    <property type="entry name" value="DEAD"/>
    <property type="match status" value="1"/>
</dbReference>
<evidence type="ECO:0000256" key="9">
    <source>
        <dbReference type="RuleBase" id="RU365068"/>
    </source>
</evidence>
<dbReference type="FunFam" id="3.40.50.300:FF:000379">
    <property type="entry name" value="RNA helicase"/>
    <property type="match status" value="1"/>
</dbReference>
<evidence type="ECO:0000313" key="14">
    <source>
        <dbReference type="Proteomes" id="UP000008312"/>
    </source>
</evidence>
<dbReference type="PROSITE" id="PS51192">
    <property type="entry name" value="HELICASE_ATP_BIND_1"/>
    <property type="match status" value="1"/>
</dbReference>
<dbReference type="InterPro" id="IPR014001">
    <property type="entry name" value="Helicase_ATP-bd"/>
</dbReference>
<sequence length="457" mass="51207">MTTIQSKAIPVLLAGKDVLGAAKTGSGKTLAFVIPVIELLSRLKWKQRQGTGAIIITPTRELAMQIFGVVTDLASAHGLTHGIVMGGANRKSEASKLVKGISILIATPGRLLDHLQNTKGFNFENLQCLVIDEADRILQIGFEEDMKAIMRLLPKKRQTMLFSATQDKNVQGLAKLSLSDNPVYIGVHDACEEATVSRLEQGYVVCGSDQRFLLLYTFLKKNIQKKKIMVFFSSCNSVQFHAELLNYIDIPVMCIHGKQKQQRRSAVFFEFVNAKTGVLLCTDVAARGLDIPAVDWIIQYDPPDDPKEYIHRVGRTARGKEGVGRALLFLLPSETMFLAYLRAAKVMMNEYVFPKNKVANIQSQLLKLMSRNFYLHKAGREAFRSYIMAYASHSLKNIFNVNQLDLKEVAMGFGFEVPPKINLSFVKNSGKNTREKQMKGKGAQPKRQKMDDRQFSR</sequence>
<evidence type="ECO:0000256" key="10">
    <source>
        <dbReference type="SAM" id="MobiDB-lite"/>
    </source>
</evidence>